<keyword evidence="1" id="KW-0472">Membrane</keyword>
<keyword evidence="1" id="KW-1133">Transmembrane helix</keyword>
<feature type="transmembrane region" description="Helical" evidence="1">
    <location>
        <begin position="83"/>
        <end position="100"/>
    </location>
</feature>
<dbReference type="EMBL" id="CP018477">
    <property type="protein sequence ID" value="ASV75989.1"/>
    <property type="molecule type" value="Genomic_DNA"/>
</dbReference>
<keyword evidence="1" id="KW-0812">Transmembrane</keyword>
<dbReference type="KEGG" id="ttf:THTE_3387"/>
<organism evidence="2 3">
    <name type="scientific">Thermogutta terrifontis</name>
    <dbReference type="NCBI Taxonomy" id="1331910"/>
    <lineage>
        <taxon>Bacteria</taxon>
        <taxon>Pseudomonadati</taxon>
        <taxon>Planctomycetota</taxon>
        <taxon>Planctomycetia</taxon>
        <taxon>Pirellulales</taxon>
        <taxon>Thermoguttaceae</taxon>
        <taxon>Thermogutta</taxon>
    </lineage>
</organism>
<evidence type="ECO:0000313" key="2">
    <source>
        <dbReference type="EMBL" id="ASV75989.1"/>
    </source>
</evidence>
<reference evidence="2 3" key="1">
    <citation type="journal article" name="Front. Microbiol.">
        <title>Sugar Metabolism of the First Thermophilic Planctomycete Thermogutta terrifontis: Comparative Genomic and Transcriptomic Approaches.</title>
        <authorList>
            <person name="Elcheninov A.G."/>
            <person name="Menzel P."/>
            <person name="Gudbergsdottir S.R."/>
            <person name="Slesarev A.I."/>
            <person name="Kadnikov V.V."/>
            <person name="Krogh A."/>
            <person name="Bonch-Osmolovskaya E.A."/>
            <person name="Peng X."/>
            <person name="Kublanov I.V."/>
        </authorList>
    </citation>
    <scope>NUCLEOTIDE SEQUENCE [LARGE SCALE GENOMIC DNA]</scope>
    <source>
        <strain evidence="2 3">R1</strain>
    </source>
</reference>
<gene>
    <name evidence="2" type="ORF">THTE_3387</name>
</gene>
<dbReference type="RefSeq" id="WP_095415875.1">
    <property type="nucleotide sequence ID" value="NZ_CP018477.1"/>
</dbReference>
<feature type="transmembrane region" description="Helical" evidence="1">
    <location>
        <begin position="12"/>
        <end position="36"/>
    </location>
</feature>
<accession>A0A286RJ45</accession>
<name>A0A286RJ45_9BACT</name>
<evidence type="ECO:0000256" key="1">
    <source>
        <dbReference type="SAM" id="Phobius"/>
    </source>
</evidence>
<keyword evidence="3" id="KW-1185">Reference proteome</keyword>
<feature type="transmembrane region" description="Helical" evidence="1">
    <location>
        <begin position="48"/>
        <end position="68"/>
    </location>
</feature>
<evidence type="ECO:0000313" key="3">
    <source>
        <dbReference type="Proteomes" id="UP000215086"/>
    </source>
</evidence>
<proteinExistence type="predicted"/>
<protein>
    <submittedName>
        <fullName evidence="2">Uncharacterized protein</fullName>
    </submittedName>
</protein>
<feature type="transmembrane region" description="Helical" evidence="1">
    <location>
        <begin position="140"/>
        <end position="158"/>
    </location>
</feature>
<feature type="transmembrane region" description="Helical" evidence="1">
    <location>
        <begin position="112"/>
        <end position="134"/>
    </location>
</feature>
<sequence length="167" mass="18484">MESIREILRAFFVYVMYPAVVIGLFIYLVSLLFFLVRCAKTMSGAIRRAVGGLLPIVILVFLVSSNFLDGGHLAEWLDRLSDTHRFVLGAVAAFVMMETGKQLGRTDANSAVAAYAFFVSCLLAVLLWVVMGGLLDKLNWTLFAFILVGGLHVMFRGLPGWFDSPSR</sequence>
<dbReference type="AlphaFoldDB" id="A0A286RJ45"/>
<dbReference type="Proteomes" id="UP000215086">
    <property type="component" value="Chromosome"/>
</dbReference>